<feature type="domain" description="Fibronectin type-III" evidence="5">
    <location>
        <begin position="405"/>
        <end position="499"/>
    </location>
</feature>
<reference evidence="6 7" key="1">
    <citation type="submission" date="2018-12" db="EMBL/GenBank/DDBJ databases">
        <title>Sequencing of bacterial isolates from soil warming experiment in Harvard Forest, Massachusetts, USA.</title>
        <authorList>
            <person name="Deangelis K."/>
        </authorList>
    </citation>
    <scope>NUCLEOTIDE SEQUENCE [LARGE SCALE GENOMIC DNA]</scope>
    <source>
        <strain evidence="6 7">EB153</strain>
    </source>
</reference>
<protein>
    <submittedName>
        <fullName evidence="6">Peptidase M28-like protein</fullName>
    </submittedName>
</protein>
<evidence type="ECO:0000256" key="2">
    <source>
        <dbReference type="ARBA" id="ARBA00022525"/>
    </source>
</evidence>
<sequence length="509" mass="54644">MTTASRPLAPLAGLLLASLLTPALLQAQTGAPIAPVPVDPAIAQALQQVSADHIRATIEKLVTFNNRSTLSSMETDLPPNTGVSAAADWIESEFKRISADCGNCLEVKRDDFIEPPQPGPASRILKPTKLTNVYAILRGSDPAQAARKVLVTGHYDSRNSDNFNTHDPAPGANDDASGVAVSIECARVLSKLKFPSSIVFVAVAGEEQGLNGSRHLAKLAKSEGWQLEAVLNNDIVGGDTTPGETMQDKTAVRVFSEGVPGNATLDQLHAIQTLGAENDSPSRELARAVSDIGATYFTATPHRVAEGTAPGRARSNLVHVEPGFHPVLIFRRDRYLRGGDHTSFNLEGFPAVRITEWRENFNHQHQNIRVENGIQYGDLLQYVDFNYVANVARLNAATLATLASAPGSPQDVHVLTAALDNNTELTWTAPAGMPANATYEIVWRNTEDPTWTMSLNAGSATSIKLPISKDNVVFGVRSVSQAGHRSMAVLPTPSRPMRNFAQPQTPPKS</sequence>
<keyword evidence="2" id="KW-0964">Secreted</keyword>
<dbReference type="InterPro" id="IPR045175">
    <property type="entry name" value="M28_fam"/>
</dbReference>
<evidence type="ECO:0000313" key="7">
    <source>
        <dbReference type="Proteomes" id="UP000269669"/>
    </source>
</evidence>
<keyword evidence="3" id="KW-0482">Metalloprotease</keyword>
<evidence type="ECO:0000313" key="6">
    <source>
        <dbReference type="EMBL" id="RSL16772.1"/>
    </source>
</evidence>
<dbReference type="GO" id="GO:0008235">
    <property type="term" value="F:metalloexopeptidase activity"/>
    <property type="evidence" value="ECO:0007669"/>
    <property type="project" value="InterPro"/>
</dbReference>
<dbReference type="RefSeq" id="WP_260472809.1">
    <property type="nucleotide sequence ID" value="NZ_RSDW01000001.1"/>
</dbReference>
<evidence type="ECO:0000256" key="1">
    <source>
        <dbReference type="ARBA" id="ARBA00004613"/>
    </source>
</evidence>
<comment type="caution">
    <text evidence="6">The sequence shown here is derived from an EMBL/GenBank/DDBJ whole genome shotgun (WGS) entry which is preliminary data.</text>
</comment>
<dbReference type="Gene3D" id="3.40.630.10">
    <property type="entry name" value="Zn peptidases"/>
    <property type="match status" value="1"/>
</dbReference>
<dbReference type="PROSITE" id="PS50853">
    <property type="entry name" value="FN3"/>
    <property type="match status" value="1"/>
</dbReference>
<dbReference type="PANTHER" id="PTHR12147:SF26">
    <property type="entry name" value="PEPTIDASE M28 DOMAIN-CONTAINING PROTEIN"/>
    <property type="match status" value="1"/>
</dbReference>
<dbReference type="GO" id="GO:0005576">
    <property type="term" value="C:extracellular region"/>
    <property type="evidence" value="ECO:0007669"/>
    <property type="project" value="UniProtKB-SubCell"/>
</dbReference>
<comment type="subcellular location">
    <subcellularLocation>
        <location evidence="1">Secreted</location>
    </subcellularLocation>
</comment>
<keyword evidence="7" id="KW-1185">Reference proteome</keyword>
<keyword evidence="3" id="KW-0378">Hydrolase</keyword>
<proteinExistence type="predicted"/>
<evidence type="ECO:0000256" key="4">
    <source>
        <dbReference type="SAM" id="SignalP"/>
    </source>
</evidence>
<dbReference type="EMBL" id="RSDW01000001">
    <property type="protein sequence ID" value="RSL16772.1"/>
    <property type="molecule type" value="Genomic_DNA"/>
</dbReference>
<name>A0A428MIS3_9BACT</name>
<gene>
    <name evidence="6" type="ORF">EDE15_2296</name>
</gene>
<feature type="signal peptide" evidence="4">
    <location>
        <begin position="1"/>
        <end position="27"/>
    </location>
</feature>
<feature type="chain" id="PRO_5019492384" evidence="4">
    <location>
        <begin position="28"/>
        <end position="509"/>
    </location>
</feature>
<accession>A0A428MIS3</accession>
<dbReference type="SUPFAM" id="SSF49265">
    <property type="entry name" value="Fibronectin type III"/>
    <property type="match status" value="1"/>
</dbReference>
<organism evidence="6 7">
    <name type="scientific">Edaphobacter aggregans</name>
    <dbReference type="NCBI Taxonomy" id="570835"/>
    <lineage>
        <taxon>Bacteria</taxon>
        <taxon>Pseudomonadati</taxon>
        <taxon>Acidobacteriota</taxon>
        <taxon>Terriglobia</taxon>
        <taxon>Terriglobales</taxon>
        <taxon>Acidobacteriaceae</taxon>
        <taxon>Edaphobacter</taxon>
    </lineage>
</organism>
<dbReference type="InterPro" id="IPR003961">
    <property type="entry name" value="FN3_dom"/>
</dbReference>
<dbReference type="GO" id="GO:0006508">
    <property type="term" value="P:proteolysis"/>
    <property type="evidence" value="ECO:0007669"/>
    <property type="project" value="InterPro"/>
</dbReference>
<dbReference type="InterPro" id="IPR007484">
    <property type="entry name" value="Peptidase_M28"/>
</dbReference>
<keyword evidence="4" id="KW-0732">Signal</keyword>
<keyword evidence="3" id="KW-0645">Protease</keyword>
<dbReference type="SUPFAM" id="SSF53187">
    <property type="entry name" value="Zn-dependent exopeptidases"/>
    <property type="match status" value="1"/>
</dbReference>
<dbReference type="Pfam" id="PF04389">
    <property type="entry name" value="Peptidase_M28"/>
    <property type="match status" value="1"/>
</dbReference>
<evidence type="ECO:0000256" key="3">
    <source>
        <dbReference type="ARBA" id="ARBA00023049"/>
    </source>
</evidence>
<evidence type="ECO:0000259" key="5">
    <source>
        <dbReference type="PROSITE" id="PS50853"/>
    </source>
</evidence>
<dbReference type="Proteomes" id="UP000269669">
    <property type="component" value="Unassembled WGS sequence"/>
</dbReference>
<dbReference type="InterPro" id="IPR036116">
    <property type="entry name" value="FN3_sf"/>
</dbReference>
<dbReference type="PANTHER" id="PTHR12147">
    <property type="entry name" value="METALLOPEPTIDASE M28 FAMILY MEMBER"/>
    <property type="match status" value="1"/>
</dbReference>
<dbReference type="AlphaFoldDB" id="A0A428MIS3"/>